<keyword evidence="3" id="KW-0067">ATP-binding</keyword>
<dbReference type="CDD" id="cd00293">
    <property type="entry name" value="USP-like"/>
    <property type="match status" value="2"/>
</dbReference>
<dbReference type="PANTHER" id="PTHR46268">
    <property type="entry name" value="STRESS RESPONSE PROTEIN NHAX"/>
    <property type="match status" value="1"/>
</dbReference>
<dbReference type="PRINTS" id="PR01438">
    <property type="entry name" value="UNVRSLSTRESS"/>
</dbReference>
<feature type="domain" description="UspA" evidence="4">
    <location>
        <begin position="9"/>
        <end position="146"/>
    </location>
</feature>
<accession>A0AAU7DBC9</accession>
<sequence>MATSEIIFSRILVATDFSGPATLALKMAILISETFGAKLSIVHAATPVGYGIDTGAVPIEVLNANLDADKEQINQLVLSEPGLGQLKPSITVAYAETVDLINQVSRKDNIDLIVVGSHGASGLERLALGSVAEAVLHQARCPVLIVGPQCRPERYPFRSILFATDLRTTGLRAAQYATGLAERFHSKLTLLHVMKQRPTPSREDEPIADLKRLIPPDADCYCKADVRVEYGKVAEVIAAVSESECASLIVIGLRAHVLGDHAPWSTVAQVTREVKVAVLGVRGHYA</sequence>
<dbReference type="Pfam" id="PF00582">
    <property type="entry name" value="Usp"/>
    <property type="match status" value="2"/>
</dbReference>
<dbReference type="AlphaFoldDB" id="A0AAU7D1M2"/>
<evidence type="ECO:0000256" key="2">
    <source>
        <dbReference type="ARBA" id="ARBA00022741"/>
    </source>
</evidence>
<dbReference type="EMBL" id="CP121195">
    <property type="protein sequence ID" value="XBH14676.1"/>
    <property type="molecule type" value="Genomic_DNA"/>
</dbReference>
<dbReference type="SUPFAM" id="SSF52402">
    <property type="entry name" value="Adenine nucleotide alpha hydrolases-like"/>
    <property type="match status" value="2"/>
</dbReference>
<evidence type="ECO:0000313" key="6">
    <source>
        <dbReference type="EMBL" id="XBH14676.1"/>
    </source>
</evidence>
<dbReference type="GO" id="GO:0005524">
    <property type="term" value="F:ATP binding"/>
    <property type="evidence" value="ECO:0007669"/>
    <property type="project" value="UniProtKB-KW"/>
</dbReference>
<dbReference type="EMBL" id="CP121194">
    <property type="protein sequence ID" value="XBH11246.1"/>
    <property type="molecule type" value="Genomic_DNA"/>
</dbReference>
<dbReference type="InterPro" id="IPR014729">
    <property type="entry name" value="Rossmann-like_a/b/a_fold"/>
</dbReference>
<evidence type="ECO:0000256" key="3">
    <source>
        <dbReference type="ARBA" id="ARBA00022840"/>
    </source>
</evidence>
<dbReference type="PANTHER" id="PTHR46268:SF27">
    <property type="entry name" value="UNIVERSAL STRESS PROTEIN RV2623"/>
    <property type="match status" value="1"/>
</dbReference>
<dbReference type="InterPro" id="IPR006016">
    <property type="entry name" value="UspA"/>
</dbReference>
<reference evidence="5" key="1">
    <citation type="submission" date="2023-03" db="EMBL/GenBank/DDBJ databases">
        <title>Edaphobacter sp.</title>
        <authorList>
            <person name="Huber K.J."/>
            <person name="Papendorf J."/>
            <person name="Pilke C."/>
            <person name="Bunk B."/>
            <person name="Sproeer C."/>
            <person name="Pester M."/>
        </authorList>
    </citation>
    <scope>NUCLEOTIDE SEQUENCE</scope>
    <source>
        <strain evidence="5">DSM 109919</strain>
        <strain evidence="6">DSM 109920</strain>
    </source>
</reference>
<evidence type="ECO:0000259" key="4">
    <source>
        <dbReference type="Pfam" id="PF00582"/>
    </source>
</evidence>
<dbReference type="InterPro" id="IPR006015">
    <property type="entry name" value="Universal_stress_UspA"/>
</dbReference>
<keyword evidence="2" id="KW-0547">Nucleotide-binding</keyword>
<feature type="domain" description="UspA" evidence="4">
    <location>
        <begin position="157"/>
        <end position="282"/>
    </location>
</feature>
<accession>A0AAU7D1M2</accession>
<organism evidence="5">
    <name type="scientific">Edaphobacter paludis</name>
    <dbReference type="NCBI Taxonomy" id="3035702"/>
    <lineage>
        <taxon>Bacteria</taxon>
        <taxon>Pseudomonadati</taxon>
        <taxon>Acidobacteriota</taxon>
        <taxon>Terriglobia</taxon>
        <taxon>Terriglobales</taxon>
        <taxon>Acidobacteriaceae</taxon>
        <taxon>Edaphobacter</taxon>
    </lineage>
</organism>
<name>A0AAU7D1M2_9BACT</name>
<evidence type="ECO:0000313" key="5">
    <source>
        <dbReference type="EMBL" id="XBH11246.1"/>
    </source>
</evidence>
<evidence type="ECO:0000256" key="1">
    <source>
        <dbReference type="ARBA" id="ARBA00008791"/>
    </source>
</evidence>
<dbReference type="RefSeq" id="WP_348268734.1">
    <property type="nucleotide sequence ID" value="NZ_CP121194.1"/>
</dbReference>
<dbReference type="KEGG" id="epl:P4G45_05825"/>
<gene>
    <name evidence="5" type="ORF">P4G45_05825</name>
    <name evidence="6" type="ORF">P8936_05800</name>
</gene>
<protein>
    <submittedName>
        <fullName evidence="5">Universal stress protein</fullName>
    </submittedName>
</protein>
<comment type="similarity">
    <text evidence="1">Belongs to the universal stress protein A family.</text>
</comment>
<proteinExistence type="inferred from homology"/>
<dbReference type="Gene3D" id="3.40.50.620">
    <property type="entry name" value="HUPs"/>
    <property type="match status" value="2"/>
</dbReference>